<evidence type="ECO:0000256" key="1">
    <source>
        <dbReference type="SAM" id="MobiDB-lite"/>
    </source>
</evidence>
<feature type="compositionally biased region" description="Polar residues" evidence="1">
    <location>
        <begin position="61"/>
        <end position="72"/>
    </location>
</feature>
<proteinExistence type="predicted"/>
<dbReference type="Proteomes" id="UP000595140">
    <property type="component" value="Unassembled WGS sequence"/>
</dbReference>
<feature type="region of interest" description="Disordered" evidence="1">
    <location>
        <begin position="41"/>
        <end position="74"/>
    </location>
</feature>
<accession>A0A484M8Q7</accession>
<gene>
    <name evidence="2" type="ORF">CCAM_LOCUS27009</name>
</gene>
<keyword evidence="3" id="KW-1185">Reference proteome</keyword>
<protein>
    <submittedName>
        <fullName evidence="2">Uncharacterized protein</fullName>
    </submittedName>
</protein>
<dbReference type="AlphaFoldDB" id="A0A484M8Q7"/>
<dbReference type="EMBL" id="OOIL02002895">
    <property type="protein sequence ID" value="VFQ85233.1"/>
    <property type="molecule type" value="Genomic_DNA"/>
</dbReference>
<reference evidence="2 3" key="1">
    <citation type="submission" date="2018-04" db="EMBL/GenBank/DDBJ databases">
        <authorList>
            <person name="Vogel A."/>
        </authorList>
    </citation>
    <scope>NUCLEOTIDE SEQUENCE [LARGE SCALE GENOMIC DNA]</scope>
</reference>
<organism evidence="2 3">
    <name type="scientific">Cuscuta campestris</name>
    <dbReference type="NCBI Taxonomy" id="132261"/>
    <lineage>
        <taxon>Eukaryota</taxon>
        <taxon>Viridiplantae</taxon>
        <taxon>Streptophyta</taxon>
        <taxon>Embryophyta</taxon>
        <taxon>Tracheophyta</taxon>
        <taxon>Spermatophyta</taxon>
        <taxon>Magnoliopsida</taxon>
        <taxon>eudicotyledons</taxon>
        <taxon>Gunneridae</taxon>
        <taxon>Pentapetalae</taxon>
        <taxon>asterids</taxon>
        <taxon>lamiids</taxon>
        <taxon>Solanales</taxon>
        <taxon>Convolvulaceae</taxon>
        <taxon>Cuscuteae</taxon>
        <taxon>Cuscuta</taxon>
        <taxon>Cuscuta subgen. Grammica</taxon>
        <taxon>Cuscuta sect. Cleistogrammica</taxon>
    </lineage>
</organism>
<evidence type="ECO:0000313" key="3">
    <source>
        <dbReference type="Proteomes" id="UP000595140"/>
    </source>
</evidence>
<name>A0A484M8Q7_9ASTE</name>
<evidence type="ECO:0000313" key="2">
    <source>
        <dbReference type="EMBL" id="VFQ85233.1"/>
    </source>
</evidence>
<sequence length="102" mass="11325">MSNQSQTLTDEEPQASNAALKAQVEYLAKQVAQLTKMKLKMMDTPEESDEEQEVDAHPMGDSNNTGGSSNEKGASGFMLEYVPFTRGGVNNQEHTQFLKKWL</sequence>
<feature type="compositionally biased region" description="Acidic residues" evidence="1">
    <location>
        <begin position="44"/>
        <end position="53"/>
    </location>
</feature>